<evidence type="ECO:0000313" key="1">
    <source>
        <dbReference type="EMBL" id="TYS46793.1"/>
    </source>
</evidence>
<dbReference type="RefSeq" id="WP_148975535.1">
    <property type="nucleotide sequence ID" value="NZ_VTER01000007.1"/>
</dbReference>
<accession>A0A5D4R5T8</accession>
<dbReference type="AlphaFoldDB" id="A0A5D4R5T8"/>
<gene>
    <name evidence="1" type="ORF">FZD51_15085</name>
</gene>
<comment type="caution">
    <text evidence="1">The sequence shown here is derived from an EMBL/GenBank/DDBJ whole genome shotgun (WGS) entry which is preliminary data.</text>
</comment>
<dbReference type="Proteomes" id="UP000322139">
    <property type="component" value="Unassembled WGS sequence"/>
</dbReference>
<organism evidence="1 2">
    <name type="scientific">Bacillus infantis</name>
    <dbReference type="NCBI Taxonomy" id="324767"/>
    <lineage>
        <taxon>Bacteria</taxon>
        <taxon>Bacillati</taxon>
        <taxon>Bacillota</taxon>
        <taxon>Bacilli</taxon>
        <taxon>Bacillales</taxon>
        <taxon>Bacillaceae</taxon>
        <taxon>Bacillus</taxon>
    </lineage>
</organism>
<dbReference type="EMBL" id="VTER01000007">
    <property type="protein sequence ID" value="TYS46793.1"/>
    <property type="molecule type" value="Genomic_DNA"/>
</dbReference>
<proteinExistence type="predicted"/>
<protein>
    <submittedName>
        <fullName evidence="1">Uncharacterized protein</fullName>
    </submittedName>
</protein>
<sequence length="143" mass="16713">MKEMKLEVWRPHNKIMGEMEYVEIILSNNLTLIFEDIKGTKIKFIYDQNIDGSVVWASRFTDDFIRGDISHLAADARERELGSRTSPWSLYKVVDNSTFLQWYDTLPGPGSKEYPHVQHHVFATSEIIYEILSEYEPKIEIIS</sequence>
<reference evidence="1 2" key="1">
    <citation type="submission" date="2019-08" db="EMBL/GenBank/DDBJ databases">
        <title>Bacillus genomes from the desert of Cuatro Cienegas, Coahuila.</title>
        <authorList>
            <person name="Olmedo-Alvarez G."/>
        </authorList>
    </citation>
    <scope>NUCLEOTIDE SEQUENCE [LARGE SCALE GENOMIC DNA]</scope>
    <source>
        <strain evidence="1 2">CH446_14T</strain>
    </source>
</reference>
<name>A0A5D4R5T8_9BACI</name>
<evidence type="ECO:0000313" key="2">
    <source>
        <dbReference type="Proteomes" id="UP000322139"/>
    </source>
</evidence>